<dbReference type="STRING" id="1128970.SAMN04487935_3305"/>
<keyword evidence="2" id="KW-1185">Reference proteome</keyword>
<reference evidence="1 2" key="1">
    <citation type="submission" date="2016-10" db="EMBL/GenBank/DDBJ databases">
        <authorList>
            <person name="de Groot N.N."/>
        </authorList>
    </citation>
    <scope>NUCLEOTIDE SEQUENCE [LARGE SCALE GENOMIC DNA]</scope>
    <source>
        <strain evidence="1 2">CGMCC 1.10076</strain>
    </source>
</reference>
<dbReference type="RefSeq" id="WP_091397997.1">
    <property type="nucleotide sequence ID" value="NZ_BKAI01000012.1"/>
</dbReference>
<gene>
    <name evidence="1" type="ORF">SAMN04487935_3305</name>
</gene>
<dbReference type="AlphaFoldDB" id="A0A1G9BQX3"/>
<proteinExistence type="predicted"/>
<protein>
    <submittedName>
        <fullName evidence="1">Uncharacterized protein</fullName>
    </submittedName>
</protein>
<organism evidence="1 2">
    <name type="scientific">Flavobacterium noncentrifugens</name>
    <dbReference type="NCBI Taxonomy" id="1128970"/>
    <lineage>
        <taxon>Bacteria</taxon>
        <taxon>Pseudomonadati</taxon>
        <taxon>Bacteroidota</taxon>
        <taxon>Flavobacteriia</taxon>
        <taxon>Flavobacteriales</taxon>
        <taxon>Flavobacteriaceae</taxon>
        <taxon>Flavobacterium</taxon>
    </lineage>
</organism>
<evidence type="ECO:0000313" key="1">
    <source>
        <dbReference type="EMBL" id="SDK41325.1"/>
    </source>
</evidence>
<dbReference type="OrthoDB" id="680581at2"/>
<dbReference type="Proteomes" id="UP000199580">
    <property type="component" value="Unassembled WGS sequence"/>
</dbReference>
<accession>A0A1G9BQX3</accession>
<sequence>MDADKEINEKIMKVTMVIQENYPELSKYLNEMPVTIPVDNNPEVNVQVLTKYYETLLTLFRNYVAEHQLQNANRGNQNHHL</sequence>
<name>A0A1G9BQX3_9FLAO</name>
<evidence type="ECO:0000313" key="2">
    <source>
        <dbReference type="Proteomes" id="UP000199580"/>
    </source>
</evidence>
<dbReference type="EMBL" id="FNEZ01000006">
    <property type="protein sequence ID" value="SDK41325.1"/>
    <property type="molecule type" value="Genomic_DNA"/>
</dbReference>